<protein>
    <recommendedName>
        <fullName evidence="1">Calcineurin-like phosphoesterase domain-containing protein</fullName>
    </recommendedName>
</protein>
<name>A0A0F9LCJ3_9ZZZZ</name>
<dbReference type="PANTHER" id="PTHR43165">
    <property type="entry name" value="METALLOPHOSPHOESTERASE"/>
    <property type="match status" value="1"/>
</dbReference>
<dbReference type="NCBIfam" id="TIGR00040">
    <property type="entry name" value="yfcE"/>
    <property type="match status" value="1"/>
</dbReference>
<dbReference type="InterPro" id="IPR029052">
    <property type="entry name" value="Metallo-depent_PP-like"/>
</dbReference>
<dbReference type="InterPro" id="IPR024654">
    <property type="entry name" value="Calcineurin-like_PHP_lpxH"/>
</dbReference>
<dbReference type="SUPFAM" id="SSF56300">
    <property type="entry name" value="Metallo-dependent phosphatases"/>
    <property type="match status" value="1"/>
</dbReference>
<dbReference type="PANTHER" id="PTHR43165:SF1">
    <property type="entry name" value="PHOSPHODIESTERASE MJ0936"/>
    <property type="match status" value="1"/>
</dbReference>
<reference evidence="2" key="1">
    <citation type="journal article" date="2015" name="Nature">
        <title>Complex archaea that bridge the gap between prokaryotes and eukaryotes.</title>
        <authorList>
            <person name="Spang A."/>
            <person name="Saw J.H."/>
            <person name="Jorgensen S.L."/>
            <person name="Zaremba-Niedzwiedzka K."/>
            <person name="Martijn J."/>
            <person name="Lind A.E."/>
            <person name="van Eijk R."/>
            <person name="Schleper C."/>
            <person name="Guy L."/>
            <person name="Ettema T.J."/>
        </authorList>
    </citation>
    <scope>NUCLEOTIDE SEQUENCE</scope>
</reference>
<dbReference type="InterPro" id="IPR000979">
    <property type="entry name" value="Phosphodiesterase_MJ0936/Vps29"/>
</dbReference>
<dbReference type="Pfam" id="PF12850">
    <property type="entry name" value="Metallophos_2"/>
    <property type="match status" value="1"/>
</dbReference>
<dbReference type="InterPro" id="IPR041802">
    <property type="entry name" value="MPP_YfcE"/>
</dbReference>
<gene>
    <name evidence="2" type="ORF">LCGC14_1597080</name>
</gene>
<evidence type="ECO:0000313" key="2">
    <source>
        <dbReference type="EMBL" id="KKM25230.1"/>
    </source>
</evidence>
<dbReference type="AlphaFoldDB" id="A0A0F9LCJ3"/>
<feature type="domain" description="Calcineurin-like phosphoesterase" evidence="1">
    <location>
        <begin position="1"/>
        <end position="160"/>
    </location>
</feature>
<accession>A0A0F9LCJ3</accession>
<dbReference type="InterPro" id="IPR053193">
    <property type="entry name" value="MetalloPDE_YfcE-like"/>
</dbReference>
<evidence type="ECO:0000259" key="1">
    <source>
        <dbReference type="Pfam" id="PF12850"/>
    </source>
</evidence>
<sequence length="168" mass="18663">MKIAVISDTHDHKINILRAVSIINERGVDVLIHCGDFVAPFVKRWFDKLNDKIKGNFYGVFGNNDGERIYLKEILGKICKIVGMELIKEFDGKKIFAAHMPSQKTIDALASSGKFDIILSGHTHAIVNKKLDNGVLVVNSGEVCGYLTGKSTFVIIDTEKMEAEIIEL</sequence>
<organism evidence="2">
    <name type="scientific">marine sediment metagenome</name>
    <dbReference type="NCBI Taxonomy" id="412755"/>
    <lineage>
        <taxon>unclassified sequences</taxon>
        <taxon>metagenomes</taxon>
        <taxon>ecological metagenomes</taxon>
    </lineage>
</organism>
<dbReference type="CDD" id="cd00841">
    <property type="entry name" value="MPP_YfcE"/>
    <property type="match status" value="1"/>
</dbReference>
<proteinExistence type="predicted"/>
<comment type="caution">
    <text evidence="2">The sequence shown here is derived from an EMBL/GenBank/DDBJ whole genome shotgun (WGS) entry which is preliminary data.</text>
</comment>
<dbReference type="EMBL" id="LAZR01012757">
    <property type="protein sequence ID" value="KKM25230.1"/>
    <property type="molecule type" value="Genomic_DNA"/>
</dbReference>
<dbReference type="Gene3D" id="3.60.21.10">
    <property type="match status" value="1"/>
</dbReference>